<dbReference type="Proteomes" id="UP001164250">
    <property type="component" value="Chromosome 10"/>
</dbReference>
<proteinExistence type="predicted"/>
<dbReference type="EMBL" id="CM047906">
    <property type="protein sequence ID" value="KAJ0086797.1"/>
    <property type="molecule type" value="Genomic_DNA"/>
</dbReference>
<keyword evidence="2" id="KW-1185">Reference proteome</keyword>
<gene>
    <name evidence="1" type="ORF">Patl1_09376</name>
</gene>
<organism evidence="1 2">
    <name type="scientific">Pistacia atlantica</name>
    <dbReference type="NCBI Taxonomy" id="434234"/>
    <lineage>
        <taxon>Eukaryota</taxon>
        <taxon>Viridiplantae</taxon>
        <taxon>Streptophyta</taxon>
        <taxon>Embryophyta</taxon>
        <taxon>Tracheophyta</taxon>
        <taxon>Spermatophyta</taxon>
        <taxon>Magnoliopsida</taxon>
        <taxon>eudicotyledons</taxon>
        <taxon>Gunneridae</taxon>
        <taxon>Pentapetalae</taxon>
        <taxon>rosids</taxon>
        <taxon>malvids</taxon>
        <taxon>Sapindales</taxon>
        <taxon>Anacardiaceae</taxon>
        <taxon>Pistacia</taxon>
    </lineage>
</organism>
<accession>A0ACC1AJD3</accession>
<evidence type="ECO:0000313" key="2">
    <source>
        <dbReference type="Proteomes" id="UP001164250"/>
    </source>
</evidence>
<comment type="caution">
    <text evidence="1">The sequence shown here is derived from an EMBL/GenBank/DDBJ whole genome shotgun (WGS) entry which is preliminary data.</text>
</comment>
<sequence>MASHSRQISNSLKDEPAVNQIQNQSGVDERYVLNELSELLQISRNNSVSNLYKESDSVKQIERRVVDGFLLPDEMLRGVFLQKLKGKTAIEDALTNVNVDLSLDVVAKVVNRGNLGGEAMVTFFNWAIKQPNIPKDVQRCLCQRLHVGAANSFFNSMRGKVLFNGKTYDIIIGGWSKLGEVSEIERVLKEMVVEGFSPDTSTFCYLIEGLGRAGRIDDAIAVFHAMKEKGCGPDTNAYNALISNYISIGDFDECMKYYKGMLSNKCDPNLDTYTKLIHGLLKARKVADALEVFEEMLDRGLVPSMGTITSFIEPLCSFGPPHAAMMIYKKARKAGCKLSLSAYKLLLMRLSRFGKCGMLLDLWYEMQECGYSSDLEVYEYVITGLCNVGQLENAVLVMEESLRKGFCPSRLVYSKLSNKLLASNKLERAYKLFLKIKAARRNENVRSYSCVILVVYLQISLFCFPYGLLSYFFILLHLQERSDAQILVGTFYYSIVDESLREKEQTVNIVVSILNGLQFASGKEKPNTADAQFHVGIG</sequence>
<protein>
    <submittedName>
        <fullName evidence="1">Uncharacterized protein</fullName>
    </submittedName>
</protein>
<reference evidence="2" key="1">
    <citation type="journal article" date="2023" name="G3 (Bethesda)">
        <title>Genome assembly and association tests identify interacting loci associated with vigor, precocity, and sex in interspecific pistachio rootstocks.</title>
        <authorList>
            <person name="Palmer W."/>
            <person name="Jacygrad E."/>
            <person name="Sagayaradj S."/>
            <person name="Cavanaugh K."/>
            <person name="Han R."/>
            <person name="Bertier L."/>
            <person name="Beede B."/>
            <person name="Kafkas S."/>
            <person name="Golino D."/>
            <person name="Preece J."/>
            <person name="Michelmore R."/>
        </authorList>
    </citation>
    <scope>NUCLEOTIDE SEQUENCE [LARGE SCALE GENOMIC DNA]</scope>
</reference>
<evidence type="ECO:0000313" key="1">
    <source>
        <dbReference type="EMBL" id="KAJ0086797.1"/>
    </source>
</evidence>
<name>A0ACC1AJD3_9ROSI</name>